<dbReference type="AlphaFoldDB" id="A0A3F3MVJ2"/>
<dbReference type="InterPro" id="IPR013785">
    <property type="entry name" value="Aldolase_TIM"/>
</dbReference>
<dbReference type="SUPFAM" id="SSF51391">
    <property type="entry name" value="Thiamin phosphate synthase"/>
    <property type="match status" value="1"/>
</dbReference>
<dbReference type="Gene3D" id="3.20.20.70">
    <property type="entry name" value="Aldolase class I"/>
    <property type="match status" value="1"/>
</dbReference>
<dbReference type="Proteomes" id="UP000248662">
    <property type="component" value="Unassembled WGS sequence"/>
</dbReference>
<comment type="catalytic activity">
    <reaction evidence="10">
        <text>8-oxo-dGTP + H2O = 8-oxo-dGMP + diphosphate + H(+)</text>
        <dbReference type="Rhea" id="RHEA:31575"/>
        <dbReference type="ChEBI" id="CHEBI:15377"/>
        <dbReference type="ChEBI" id="CHEBI:15378"/>
        <dbReference type="ChEBI" id="CHEBI:33019"/>
        <dbReference type="ChEBI" id="CHEBI:63224"/>
        <dbReference type="ChEBI" id="CHEBI:77896"/>
        <dbReference type="EC" id="3.6.1.55"/>
    </reaction>
</comment>
<dbReference type="GO" id="GO:0044715">
    <property type="term" value="F:8-oxo-dGDP phosphatase activity"/>
    <property type="evidence" value="ECO:0007669"/>
    <property type="project" value="TreeGrafter"/>
</dbReference>
<dbReference type="GO" id="GO:0044716">
    <property type="term" value="F:8-oxo-GDP phosphatase activity"/>
    <property type="evidence" value="ECO:0007669"/>
    <property type="project" value="TreeGrafter"/>
</dbReference>
<dbReference type="PRINTS" id="PR00502">
    <property type="entry name" value="NUDIXFAMILY"/>
</dbReference>
<evidence type="ECO:0000256" key="15">
    <source>
        <dbReference type="ARBA" id="ARBA00041979"/>
    </source>
</evidence>
<keyword evidence="9" id="KW-0234">DNA repair</keyword>
<evidence type="ECO:0000256" key="8">
    <source>
        <dbReference type="ARBA" id="ARBA00022842"/>
    </source>
</evidence>
<dbReference type="Gene3D" id="3.90.79.10">
    <property type="entry name" value="Nucleoside Triphosphate Pyrophosphohydrolase"/>
    <property type="match status" value="1"/>
</dbReference>
<reference evidence="18 19" key="1">
    <citation type="submission" date="2018-06" db="EMBL/GenBank/DDBJ databases">
        <title>Carbapenemase-producing Acinetobacter spp. from environmental sources in an hospital from French Polynesia.</title>
        <authorList>
            <person name="Bonnin R.A."/>
            <person name="Levy M."/>
            <person name="Cuzon G."/>
            <person name="Dortet L."/>
            <person name="Naas T."/>
        </authorList>
    </citation>
    <scope>NUCLEOTIDE SEQUENCE [LARGE SCALE GENOMIC DNA]</scope>
    <source>
        <strain evidence="18 19">R10</strain>
    </source>
</reference>
<evidence type="ECO:0000256" key="10">
    <source>
        <dbReference type="ARBA" id="ARBA00035861"/>
    </source>
</evidence>
<dbReference type="GO" id="GO:0006260">
    <property type="term" value="P:DNA replication"/>
    <property type="evidence" value="ECO:0007669"/>
    <property type="project" value="UniProtKB-KW"/>
</dbReference>
<keyword evidence="7 18" id="KW-0378">Hydrolase</keyword>
<evidence type="ECO:0000256" key="1">
    <source>
        <dbReference type="ARBA" id="ARBA00001946"/>
    </source>
</evidence>
<evidence type="ECO:0000256" key="14">
    <source>
        <dbReference type="ARBA" id="ARBA00041592"/>
    </source>
</evidence>
<dbReference type="CDD" id="cd03425">
    <property type="entry name" value="NUDIX_MutT_NudA_like"/>
    <property type="match status" value="1"/>
</dbReference>
<dbReference type="PROSITE" id="PS00893">
    <property type="entry name" value="NUDIX_BOX"/>
    <property type="match status" value="1"/>
</dbReference>
<dbReference type="Pfam" id="PF02581">
    <property type="entry name" value="TMP-TENI"/>
    <property type="match status" value="1"/>
</dbReference>
<dbReference type="Pfam" id="PF14815">
    <property type="entry name" value="NUDIX_4"/>
    <property type="match status" value="1"/>
</dbReference>
<dbReference type="InterPro" id="IPR036206">
    <property type="entry name" value="ThiamineP_synth_sf"/>
</dbReference>
<dbReference type="EC" id="3.6.1.55" evidence="12"/>
<dbReference type="InterPro" id="IPR022998">
    <property type="entry name" value="ThiamineP_synth_TenI"/>
</dbReference>
<gene>
    <name evidence="18" type="ORF">DOL94_04850</name>
</gene>
<keyword evidence="8" id="KW-0460">Magnesium</keyword>
<proteinExistence type="inferred from homology"/>
<dbReference type="PROSITE" id="PS51462">
    <property type="entry name" value="NUDIX"/>
    <property type="match status" value="1"/>
</dbReference>
<dbReference type="GO" id="GO:0009228">
    <property type="term" value="P:thiamine biosynthetic process"/>
    <property type="evidence" value="ECO:0007669"/>
    <property type="project" value="UniProtKB-KW"/>
</dbReference>
<evidence type="ECO:0000259" key="17">
    <source>
        <dbReference type="PROSITE" id="PS51462"/>
    </source>
</evidence>
<dbReference type="InterPro" id="IPR047127">
    <property type="entry name" value="MutT-like"/>
</dbReference>
<dbReference type="EMBL" id="QKWF01000036">
    <property type="protein sequence ID" value="PZM18326.1"/>
    <property type="molecule type" value="Genomic_DNA"/>
</dbReference>
<comment type="similarity">
    <text evidence="2">Belongs to the Nudix hydrolase family.</text>
</comment>
<dbReference type="PANTHER" id="PTHR47707">
    <property type="entry name" value="8-OXO-DGTP DIPHOSPHATASE"/>
    <property type="match status" value="1"/>
</dbReference>
<evidence type="ECO:0000256" key="5">
    <source>
        <dbReference type="ARBA" id="ARBA00022723"/>
    </source>
</evidence>
<dbReference type="GO" id="GO:0008413">
    <property type="term" value="F:8-oxo-7,8-dihydroguanosine triphosphate pyrophosphatase activity"/>
    <property type="evidence" value="ECO:0007669"/>
    <property type="project" value="TreeGrafter"/>
</dbReference>
<dbReference type="SUPFAM" id="SSF55811">
    <property type="entry name" value="Nudix"/>
    <property type="match status" value="1"/>
</dbReference>
<evidence type="ECO:0000256" key="9">
    <source>
        <dbReference type="ARBA" id="ARBA00023204"/>
    </source>
</evidence>
<comment type="cofactor">
    <cofactor evidence="1">
        <name>Mg(2+)</name>
        <dbReference type="ChEBI" id="CHEBI:18420"/>
    </cofactor>
</comment>
<name>A0A3F3MVJ2_ACIBA</name>
<keyword evidence="6" id="KW-0227">DNA damage</keyword>
<dbReference type="GO" id="GO:0046872">
    <property type="term" value="F:metal ion binding"/>
    <property type="evidence" value="ECO:0007669"/>
    <property type="project" value="UniProtKB-KW"/>
</dbReference>
<evidence type="ECO:0000256" key="6">
    <source>
        <dbReference type="ARBA" id="ARBA00022763"/>
    </source>
</evidence>
<feature type="domain" description="Nudix hydrolase" evidence="17">
    <location>
        <begin position="4"/>
        <end position="128"/>
    </location>
</feature>
<dbReference type="GO" id="GO:0006281">
    <property type="term" value="P:DNA repair"/>
    <property type="evidence" value="ECO:0007669"/>
    <property type="project" value="UniProtKB-KW"/>
</dbReference>
<evidence type="ECO:0000313" key="18">
    <source>
        <dbReference type="EMBL" id="PZM18326.1"/>
    </source>
</evidence>
<dbReference type="InterPro" id="IPR020084">
    <property type="entry name" value="NUDIX_hydrolase_CS"/>
</dbReference>
<sequence length="311" mass="35583">MPKPIVDVAIAILIHRGKILVGWRGEQQHQGGKHEFPGGKVEQGETPEEACRREIYEEVGIGLKDWHQFDYIHHEYDDIIVNLHLFHSYVPDELLNLIHQPWTWYTREQLLHLNFPKANKDIIKRLYWPHFIKISHTLTSVENSDALLYWRIEDEFGPREVEQLTALDEGQRSNLIINVDIWQQLNPELKKQIKTVHLKQSQLMSLHKGDLEVGVRFIAACHDAVSLQHAQQIGCDAVFVSPVKVTATHPDVSALGWDRFADLIEKCQIPVFALGGMSPDDLATAQQHGAYGLAGIRNFSLYTTKKDNSLK</sequence>
<evidence type="ECO:0000256" key="11">
    <source>
        <dbReference type="ARBA" id="ARBA00036904"/>
    </source>
</evidence>
<comment type="catalytic activity">
    <reaction evidence="11">
        <text>8-oxo-GTP + H2O = 8-oxo-GMP + diphosphate + H(+)</text>
        <dbReference type="Rhea" id="RHEA:67616"/>
        <dbReference type="ChEBI" id="CHEBI:15377"/>
        <dbReference type="ChEBI" id="CHEBI:15378"/>
        <dbReference type="ChEBI" id="CHEBI:33019"/>
        <dbReference type="ChEBI" id="CHEBI:143553"/>
        <dbReference type="ChEBI" id="CHEBI:145694"/>
    </reaction>
</comment>
<dbReference type="InterPro" id="IPR015797">
    <property type="entry name" value="NUDIX_hydrolase-like_dom_sf"/>
</dbReference>
<dbReference type="PANTHER" id="PTHR47707:SF1">
    <property type="entry name" value="NUDIX HYDROLASE FAMILY PROTEIN"/>
    <property type="match status" value="1"/>
</dbReference>
<organism evidence="18 19">
    <name type="scientific">Acinetobacter baumannii</name>
    <dbReference type="NCBI Taxonomy" id="470"/>
    <lineage>
        <taxon>Bacteria</taxon>
        <taxon>Pseudomonadati</taxon>
        <taxon>Pseudomonadota</taxon>
        <taxon>Gammaproteobacteria</taxon>
        <taxon>Moraxellales</taxon>
        <taxon>Moraxellaceae</taxon>
        <taxon>Acinetobacter</taxon>
        <taxon>Acinetobacter calcoaceticus/baumannii complex</taxon>
    </lineage>
</organism>
<dbReference type="GO" id="GO:0035539">
    <property type="term" value="F:8-oxo-7,8-dihydrodeoxyguanosine triphosphate pyrophosphatase activity"/>
    <property type="evidence" value="ECO:0007669"/>
    <property type="project" value="UniProtKB-EC"/>
</dbReference>
<evidence type="ECO:0000256" key="3">
    <source>
        <dbReference type="ARBA" id="ARBA00022457"/>
    </source>
</evidence>
<accession>A0A3F3MVJ2</accession>
<dbReference type="InterPro" id="IPR000086">
    <property type="entry name" value="NUDIX_hydrolase_dom"/>
</dbReference>
<dbReference type="RefSeq" id="WP_111034295.1">
    <property type="nucleotide sequence ID" value="NZ_QKWF01000036.1"/>
</dbReference>
<evidence type="ECO:0000256" key="7">
    <source>
        <dbReference type="ARBA" id="ARBA00022801"/>
    </source>
</evidence>
<protein>
    <recommendedName>
        <fullName evidence="13">8-oxo-dGTP diphosphatase</fullName>
        <ecNumber evidence="12">3.6.1.55</ecNumber>
    </recommendedName>
    <alternativeName>
        <fullName evidence="16">7,8-dihydro-8-oxoguanine-triphosphatase</fullName>
    </alternativeName>
    <alternativeName>
        <fullName evidence="15">Mutator protein MutT</fullName>
    </alternativeName>
    <alternativeName>
        <fullName evidence="14">dGTP pyrophosphohydrolase</fullName>
    </alternativeName>
</protein>
<dbReference type="CDD" id="cd00564">
    <property type="entry name" value="TMP_TenI"/>
    <property type="match status" value="1"/>
</dbReference>
<comment type="caution">
    <text evidence="18">The sequence shown here is derived from an EMBL/GenBank/DDBJ whole genome shotgun (WGS) entry which is preliminary data.</text>
</comment>
<evidence type="ECO:0000256" key="13">
    <source>
        <dbReference type="ARBA" id="ARBA00040794"/>
    </source>
</evidence>
<evidence type="ECO:0000256" key="16">
    <source>
        <dbReference type="ARBA" id="ARBA00042798"/>
    </source>
</evidence>
<keyword evidence="4" id="KW-0235">DNA replication</keyword>
<dbReference type="InterPro" id="IPR029119">
    <property type="entry name" value="MutY_C"/>
</dbReference>
<evidence type="ECO:0000313" key="19">
    <source>
        <dbReference type="Proteomes" id="UP000248662"/>
    </source>
</evidence>
<dbReference type="InterPro" id="IPR020476">
    <property type="entry name" value="Nudix_hydrolase"/>
</dbReference>
<keyword evidence="5" id="KW-0479">Metal-binding</keyword>
<keyword evidence="3" id="KW-0515">Mutator protein</keyword>
<evidence type="ECO:0000256" key="12">
    <source>
        <dbReference type="ARBA" id="ARBA00038905"/>
    </source>
</evidence>
<evidence type="ECO:0000256" key="2">
    <source>
        <dbReference type="ARBA" id="ARBA00005582"/>
    </source>
</evidence>
<evidence type="ECO:0000256" key="4">
    <source>
        <dbReference type="ARBA" id="ARBA00022705"/>
    </source>
</evidence>